<dbReference type="InterPro" id="IPR033940">
    <property type="entry name" value="IPMI_Swivel"/>
</dbReference>
<dbReference type="Proteomes" id="UP001046350">
    <property type="component" value="Chromosome"/>
</dbReference>
<comment type="subunit">
    <text evidence="4 9">Heterodimer of LeuC and LeuD.</text>
</comment>
<dbReference type="RefSeq" id="WP_217842457.1">
    <property type="nucleotide sequence ID" value="NZ_CP077076.1"/>
</dbReference>
<evidence type="ECO:0000256" key="2">
    <source>
        <dbReference type="ARBA" id="ARBA00002695"/>
    </source>
</evidence>
<dbReference type="PANTHER" id="PTHR43345:SF5">
    <property type="entry name" value="3-ISOPROPYLMALATE DEHYDRATASE SMALL SUBUNIT"/>
    <property type="match status" value="1"/>
</dbReference>
<keyword evidence="5 9" id="KW-0432">Leucine biosynthesis</keyword>
<dbReference type="NCBIfam" id="TIGR00171">
    <property type="entry name" value="leuD"/>
    <property type="match status" value="1"/>
</dbReference>
<evidence type="ECO:0000256" key="1">
    <source>
        <dbReference type="ARBA" id="ARBA00000491"/>
    </source>
</evidence>
<dbReference type="InterPro" id="IPR050075">
    <property type="entry name" value="LeuD"/>
</dbReference>
<evidence type="ECO:0000256" key="6">
    <source>
        <dbReference type="ARBA" id="ARBA00022605"/>
    </source>
</evidence>
<name>A0ABX8NB52_9PSED</name>
<gene>
    <name evidence="9 11" type="primary">leuD</name>
    <name evidence="11" type="ORF">KSS94_07950</name>
</gene>
<dbReference type="CDD" id="cd01577">
    <property type="entry name" value="IPMI_Swivel"/>
    <property type="match status" value="1"/>
</dbReference>
<evidence type="ECO:0000256" key="9">
    <source>
        <dbReference type="HAMAP-Rule" id="MF_01031"/>
    </source>
</evidence>
<dbReference type="NCBIfam" id="NF002458">
    <property type="entry name" value="PRK01641.1"/>
    <property type="match status" value="1"/>
</dbReference>
<feature type="domain" description="Aconitase A/isopropylmalate dehydratase small subunit swivel" evidence="10">
    <location>
        <begin position="1"/>
        <end position="131"/>
    </location>
</feature>
<comment type="similarity">
    <text evidence="9">Belongs to the LeuD family. LeuD type 1 subfamily.</text>
</comment>
<evidence type="ECO:0000313" key="12">
    <source>
        <dbReference type="Proteomes" id="UP001046350"/>
    </source>
</evidence>
<comment type="pathway">
    <text evidence="3 9">Amino-acid biosynthesis; L-leucine biosynthesis; L-leucine from 3-methyl-2-oxobutanoate: step 2/4.</text>
</comment>
<evidence type="ECO:0000313" key="11">
    <source>
        <dbReference type="EMBL" id="QXH53040.1"/>
    </source>
</evidence>
<keyword evidence="6 9" id="KW-0028">Amino-acid biosynthesis</keyword>
<evidence type="ECO:0000259" key="10">
    <source>
        <dbReference type="Pfam" id="PF00694"/>
    </source>
</evidence>
<dbReference type="InterPro" id="IPR000573">
    <property type="entry name" value="AconitaseA/IPMdHydase_ssu_swvl"/>
</dbReference>
<dbReference type="EC" id="4.2.1.33" evidence="9"/>
<keyword evidence="8 9" id="KW-0100">Branched-chain amino acid biosynthesis</keyword>
<evidence type="ECO:0000256" key="7">
    <source>
        <dbReference type="ARBA" id="ARBA00023239"/>
    </source>
</evidence>
<dbReference type="InterPro" id="IPR004431">
    <property type="entry name" value="3-IsopropMal_deHydase_ssu"/>
</dbReference>
<evidence type="ECO:0000256" key="5">
    <source>
        <dbReference type="ARBA" id="ARBA00022430"/>
    </source>
</evidence>
<evidence type="ECO:0000256" key="8">
    <source>
        <dbReference type="ARBA" id="ARBA00023304"/>
    </source>
</evidence>
<comment type="catalytic activity">
    <reaction evidence="1 9">
        <text>(2R,3S)-3-isopropylmalate = (2S)-2-isopropylmalate</text>
        <dbReference type="Rhea" id="RHEA:32287"/>
        <dbReference type="ChEBI" id="CHEBI:1178"/>
        <dbReference type="ChEBI" id="CHEBI:35121"/>
        <dbReference type="EC" id="4.2.1.33"/>
    </reaction>
</comment>
<dbReference type="GO" id="GO:0003861">
    <property type="term" value="F:3-isopropylmalate dehydratase activity"/>
    <property type="evidence" value="ECO:0007669"/>
    <property type="project" value="UniProtKB-EC"/>
</dbReference>
<accession>A0ABX8NB52</accession>
<dbReference type="HAMAP" id="MF_01031">
    <property type="entry name" value="LeuD_type1"/>
    <property type="match status" value="1"/>
</dbReference>
<reference evidence="11" key="1">
    <citation type="journal article" date="2021" name="Microorganisms">
        <title>The Ever-Expanding Pseudomonas Genus: Description of 43 New Species and Partition of the Pseudomonas putida Group.</title>
        <authorList>
            <person name="Girard L."/>
            <person name="Lood C."/>
            <person name="Hofte M."/>
            <person name="Vandamme P."/>
            <person name="Rokni-Zadeh H."/>
            <person name="van Noort V."/>
            <person name="Lavigne R."/>
            <person name="De Mot R."/>
        </authorList>
    </citation>
    <scope>NUCLEOTIDE SEQUENCE</scope>
    <source>
        <strain evidence="11">COW40</strain>
    </source>
</reference>
<comment type="function">
    <text evidence="2 9">Catalyzes the isomerization between 2-isopropylmalate and 3-isopropylmalate, via the formation of 2-isopropylmaleate.</text>
</comment>
<evidence type="ECO:0000256" key="3">
    <source>
        <dbReference type="ARBA" id="ARBA00004729"/>
    </source>
</evidence>
<protein>
    <recommendedName>
        <fullName evidence="9">3-isopropylmalate dehydratase small subunit</fullName>
        <ecNumber evidence="9">4.2.1.33</ecNumber>
    </recommendedName>
    <alternativeName>
        <fullName evidence="9">Alpha-IPM isomerase</fullName>
        <shortName evidence="9">IPMI</shortName>
    </alternativeName>
    <alternativeName>
        <fullName evidence="9">Isopropylmalate isomerase</fullName>
    </alternativeName>
</protein>
<organism evidence="11 12">
    <name type="scientific">Pseudomonas fakonensis</name>
    <dbReference type="NCBI Taxonomy" id="2842355"/>
    <lineage>
        <taxon>Bacteria</taxon>
        <taxon>Pseudomonadati</taxon>
        <taxon>Pseudomonadota</taxon>
        <taxon>Gammaproteobacteria</taxon>
        <taxon>Pseudomonadales</taxon>
        <taxon>Pseudomonadaceae</taxon>
        <taxon>Pseudomonas</taxon>
    </lineage>
</organism>
<dbReference type="Pfam" id="PF00694">
    <property type="entry name" value="Aconitase_C"/>
    <property type="match status" value="1"/>
</dbReference>
<dbReference type="PANTHER" id="PTHR43345">
    <property type="entry name" value="3-ISOPROPYLMALATE DEHYDRATASE SMALL SUBUNIT 2-RELATED-RELATED"/>
    <property type="match status" value="1"/>
</dbReference>
<keyword evidence="7 9" id="KW-0456">Lyase</keyword>
<sequence length="214" mass="24229">MKAFTQHIGLVAPLDRANVDTDQIIPKQFLKSIKRTGFGPNLFDEWRYLDVGQPYQDNSKRPRNEEFVLNHARYQGASVLLARENFGCGSSREHAPWALDEYGFRSIIAPSFADIFFNNSFKNGLLPIILDAAEVDELFKQVEANPGYQLTVDLEAQAVTRPDGKVLKFEIDAFRKHCLLNGLDDIGLTLQDSDAIKAFEGKHRASQPWLFRDA</sequence>
<keyword evidence="12" id="KW-1185">Reference proteome</keyword>
<evidence type="ECO:0000256" key="4">
    <source>
        <dbReference type="ARBA" id="ARBA00011271"/>
    </source>
</evidence>
<proteinExistence type="inferred from homology"/>
<dbReference type="EMBL" id="CP077076">
    <property type="protein sequence ID" value="QXH53040.1"/>
    <property type="molecule type" value="Genomic_DNA"/>
</dbReference>